<dbReference type="GO" id="GO:0003677">
    <property type="term" value="F:DNA binding"/>
    <property type="evidence" value="ECO:0007669"/>
    <property type="project" value="UniProtKB-KW"/>
</dbReference>
<organism evidence="4 5">
    <name type="scientific">Planomonospora parontospora</name>
    <dbReference type="NCBI Taxonomy" id="58119"/>
    <lineage>
        <taxon>Bacteria</taxon>
        <taxon>Bacillati</taxon>
        <taxon>Actinomycetota</taxon>
        <taxon>Actinomycetes</taxon>
        <taxon>Streptosporangiales</taxon>
        <taxon>Streptosporangiaceae</taxon>
        <taxon>Planomonospora</taxon>
    </lineage>
</organism>
<feature type="compositionally biased region" description="Gly residues" evidence="2">
    <location>
        <begin position="251"/>
        <end position="274"/>
    </location>
</feature>
<evidence type="ECO:0000259" key="3">
    <source>
        <dbReference type="Pfam" id="PF00440"/>
    </source>
</evidence>
<keyword evidence="1" id="KW-0238">DNA-binding</keyword>
<dbReference type="EMBL" id="BMQD01000052">
    <property type="protein sequence ID" value="GGL00268.1"/>
    <property type="molecule type" value="Genomic_DNA"/>
</dbReference>
<dbReference type="SUPFAM" id="SSF46689">
    <property type="entry name" value="Homeodomain-like"/>
    <property type="match status" value="1"/>
</dbReference>
<dbReference type="InterPro" id="IPR009057">
    <property type="entry name" value="Homeodomain-like_sf"/>
</dbReference>
<reference evidence="4" key="2">
    <citation type="submission" date="2022-09" db="EMBL/GenBank/DDBJ databases">
        <authorList>
            <person name="Sun Q."/>
            <person name="Ohkuma M."/>
        </authorList>
    </citation>
    <scope>NUCLEOTIDE SEQUENCE</scope>
    <source>
        <strain evidence="4">JCM 3093</strain>
    </source>
</reference>
<evidence type="ECO:0000313" key="4">
    <source>
        <dbReference type="EMBL" id="GGL00268.1"/>
    </source>
</evidence>
<protein>
    <recommendedName>
        <fullName evidence="3">HTH tetR-type domain-containing protein</fullName>
    </recommendedName>
</protein>
<proteinExistence type="predicted"/>
<reference evidence="4" key="1">
    <citation type="journal article" date="2014" name="Int. J. Syst. Evol. Microbiol.">
        <title>Complete genome sequence of Corynebacterium casei LMG S-19264T (=DSM 44701T), isolated from a smear-ripened cheese.</title>
        <authorList>
            <consortium name="US DOE Joint Genome Institute (JGI-PGF)"/>
            <person name="Walter F."/>
            <person name="Albersmeier A."/>
            <person name="Kalinowski J."/>
            <person name="Ruckert C."/>
        </authorList>
    </citation>
    <scope>NUCLEOTIDE SEQUENCE</scope>
    <source>
        <strain evidence="4">JCM 3093</strain>
    </source>
</reference>
<dbReference type="AlphaFoldDB" id="A0AA37F8C3"/>
<evidence type="ECO:0000256" key="1">
    <source>
        <dbReference type="ARBA" id="ARBA00023125"/>
    </source>
</evidence>
<feature type="domain" description="HTH tetR-type" evidence="3">
    <location>
        <begin position="12"/>
        <end position="59"/>
    </location>
</feature>
<evidence type="ECO:0000256" key="2">
    <source>
        <dbReference type="SAM" id="MobiDB-lite"/>
    </source>
</evidence>
<feature type="region of interest" description="Disordered" evidence="2">
    <location>
        <begin position="214"/>
        <end position="284"/>
    </location>
</feature>
<gene>
    <name evidence="4" type="ORF">GCM10010126_69640</name>
</gene>
<name>A0AA37F8C3_9ACTN</name>
<dbReference type="Pfam" id="PF00440">
    <property type="entry name" value="TetR_N"/>
    <property type="match status" value="1"/>
</dbReference>
<dbReference type="RefSeq" id="WP_191898610.1">
    <property type="nucleotide sequence ID" value="NZ_BMQD01000052.1"/>
</dbReference>
<dbReference type="Proteomes" id="UP000627984">
    <property type="component" value="Unassembled WGS sequence"/>
</dbReference>
<dbReference type="Gene3D" id="1.10.357.10">
    <property type="entry name" value="Tetracycline Repressor, domain 2"/>
    <property type="match status" value="1"/>
</dbReference>
<evidence type="ECO:0000313" key="5">
    <source>
        <dbReference type="Proteomes" id="UP000627984"/>
    </source>
</evidence>
<dbReference type="InterPro" id="IPR001647">
    <property type="entry name" value="HTH_TetR"/>
</dbReference>
<sequence>MPPNPEATCRRLVAAAERLFAEKGIEGVSLREINAAAGQRNSTALQYHFGDRAGLLAAVLAKHQPEVEVRRHQLLDEYEARGGLPAAEARRTLAAALVRPMAAKLADSDGGRSYLRIMEQLVHRSRLPALRDAQDDPGQSINRWRELVAPLLSEVAVRRLHQRFMAIRVTYVELARRAEGPGGKDDRLFTSHLIDVVSAVLATEVSDETARLLAERDARPRPEPGGPADEAGNGASDGPADASGNDPVDGPGNGPGSSGPGNGGAGGPVDGPGGLRRREGRGNA</sequence>
<comment type="caution">
    <text evidence="4">The sequence shown here is derived from an EMBL/GenBank/DDBJ whole genome shotgun (WGS) entry which is preliminary data.</text>
</comment>
<accession>A0AA37F8C3</accession>